<name>A0ABT2WIN4_9BACI</name>
<keyword evidence="3" id="KW-1185">Reference proteome</keyword>
<reference evidence="2 3" key="1">
    <citation type="submission" date="2022-10" db="EMBL/GenBank/DDBJ databases">
        <title>Description of Fervidibacillus gen. nov. in the family Fervidibacillaceae fam. nov. with two species, Fervidibacillus albus sp. nov., and Fervidibacillus halotolerans sp. nov., isolated from tidal flat sediments.</title>
        <authorList>
            <person name="Kwon K.K."/>
            <person name="Yang S.-H."/>
        </authorList>
    </citation>
    <scope>NUCLEOTIDE SEQUENCE [LARGE SCALE GENOMIC DNA]</scope>
    <source>
        <strain evidence="2 3">DSM 23332</strain>
    </source>
</reference>
<comment type="caution">
    <text evidence="2">The sequence shown here is derived from an EMBL/GenBank/DDBJ whole genome shotgun (WGS) entry which is preliminary data.</text>
</comment>
<evidence type="ECO:0000313" key="2">
    <source>
        <dbReference type="EMBL" id="MCU9595287.1"/>
    </source>
</evidence>
<protein>
    <submittedName>
        <fullName evidence="2">NERD domain-containing protein</fullName>
    </submittedName>
</protein>
<dbReference type="Pfam" id="PF08378">
    <property type="entry name" value="NERD"/>
    <property type="match status" value="1"/>
</dbReference>
<proteinExistence type="predicted"/>
<dbReference type="EMBL" id="JAOUSE010000046">
    <property type="protein sequence ID" value="MCU9595287.1"/>
    <property type="molecule type" value="Genomic_DNA"/>
</dbReference>
<dbReference type="InterPro" id="IPR011528">
    <property type="entry name" value="NERD"/>
</dbReference>
<sequence length="309" mass="36841">MFFKERMEPKELTIFRSLHARMSLSTENKQYYSNLEKGVEGEKLFDAIIREELQNHCFVLNDLLLQHKNITFQVDAFFIFQNKLLFFEVKNFEGDYYYESDKLYTKEQRVQILNPINQLGRTSSLLQQLLNSHGFNLPIEGYVVFVNPEFTLYQAPIHKPFIYPTQFKRYVRSLNEIPSRMTKKHFELANLLKSLHIQDSSFTHLPKYAYEKLKKGIICKHCHSLTIQIVKRSYCTCQYCGIIEKVDDTVYRSVQELRTLFPNKKMNTNLVHDWCKVVPSKRAIKRILDKYYQLVGVHQWAHYVEKVEQ</sequence>
<dbReference type="RefSeq" id="WP_263062095.1">
    <property type="nucleotide sequence ID" value="NZ_JAOUSE010000046.1"/>
</dbReference>
<accession>A0ABT2WIN4</accession>
<evidence type="ECO:0000313" key="3">
    <source>
        <dbReference type="Proteomes" id="UP001208656"/>
    </source>
</evidence>
<organism evidence="2 3">
    <name type="scientific">Pallidibacillus thermolactis</name>
    <dbReference type="NCBI Taxonomy" id="251051"/>
    <lineage>
        <taxon>Bacteria</taxon>
        <taxon>Bacillati</taxon>
        <taxon>Bacillota</taxon>
        <taxon>Bacilli</taxon>
        <taxon>Bacillales</taxon>
        <taxon>Bacillaceae</taxon>
        <taxon>Pallidibacillus</taxon>
    </lineage>
</organism>
<feature type="domain" description="NERD" evidence="1">
    <location>
        <begin position="37"/>
        <end position="149"/>
    </location>
</feature>
<dbReference type="Proteomes" id="UP001208656">
    <property type="component" value="Unassembled WGS sequence"/>
</dbReference>
<dbReference type="PROSITE" id="PS50965">
    <property type="entry name" value="NERD"/>
    <property type="match status" value="1"/>
</dbReference>
<evidence type="ECO:0000259" key="1">
    <source>
        <dbReference type="PROSITE" id="PS50965"/>
    </source>
</evidence>
<gene>
    <name evidence="2" type="ORF">OEV82_12635</name>
</gene>